<name>X1V3M1_9ZZZZ</name>
<evidence type="ECO:0000313" key="1">
    <source>
        <dbReference type="EMBL" id="GAJ24294.1"/>
    </source>
</evidence>
<comment type="caution">
    <text evidence="1">The sequence shown here is derived from an EMBL/GenBank/DDBJ whole genome shotgun (WGS) entry which is preliminary data.</text>
</comment>
<gene>
    <name evidence="1" type="ORF">S12H4_59304</name>
</gene>
<dbReference type="EMBL" id="BARW01038715">
    <property type="protein sequence ID" value="GAJ24294.1"/>
    <property type="molecule type" value="Genomic_DNA"/>
</dbReference>
<dbReference type="AlphaFoldDB" id="X1V3M1"/>
<proteinExistence type="predicted"/>
<protein>
    <submittedName>
        <fullName evidence="1">Uncharacterized protein</fullName>
    </submittedName>
</protein>
<accession>X1V3M1</accession>
<organism evidence="1">
    <name type="scientific">marine sediment metagenome</name>
    <dbReference type="NCBI Taxonomy" id="412755"/>
    <lineage>
        <taxon>unclassified sequences</taxon>
        <taxon>metagenomes</taxon>
        <taxon>ecological metagenomes</taxon>
    </lineage>
</organism>
<reference evidence="1" key="1">
    <citation type="journal article" date="2014" name="Front. Microbiol.">
        <title>High frequency of phylogenetically diverse reductive dehalogenase-homologous genes in deep subseafloor sedimentary metagenomes.</title>
        <authorList>
            <person name="Kawai M."/>
            <person name="Futagami T."/>
            <person name="Toyoda A."/>
            <person name="Takaki Y."/>
            <person name="Nishi S."/>
            <person name="Hori S."/>
            <person name="Arai W."/>
            <person name="Tsubouchi T."/>
            <person name="Morono Y."/>
            <person name="Uchiyama I."/>
            <person name="Ito T."/>
            <person name="Fujiyama A."/>
            <person name="Inagaki F."/>
            <person name="Takami H."/>
        </authorList>
    </citation>
    <scope>NUCLEOTIDE SEQUENCE</scope>
    <source>
        <strain evidence="1">Expedition CK06-06</strain>
    </source>
</reference>
<feature type="non-terminal residue" evidence="1">
    <location>
        <position position="142"/>
    </location>
</feature>
<sequence>MVGAYITLCSANQAVPTQEEYIASSLKFHEDTISKLSKEQLEAMKARLARAYNTYVAEHSLVSLCTESGKFDDCYKTEALNTHSSVDLVVKLNETSNPIGFAIHIKTSEAKKWEPIKGDRQKVRGKKWQWSLLHIWAEFWRM</sequence>